<sequence length="841" mass="91955">MTTHQLLNRNVRTMPDWVNEANDRIGPKPPPTPMNGNASMNGVQLKVPALPPKTKNTPEPDYEVIEFSNQQQYSNEPMKTTQIRTKTPDNKLKCTLCGSQNPWVTCAECAGQIFCASCDDMFHKHPKRKNHIRKAAEQGTPPIPPKASAAGAAPPVAPPRRSKRGLLTPFLGRKEQMLPPPSPTPSHKSSGGWRGPAVGPQMNNRPLPEPPRPAPSEGGGSSRSGTPKSVFDSISRPPSVQLEKIKSKANATLDRMAQLQQRYRQQKAQHEAGSPDQAAGAQRRQMSTSVFNLNSMSPRRPLAENQPIGSAWVANQRMQQAQSMAHLNCAGCQSQQPNWPGQPHPHDEWSQFGSQQQFNSSNLSLNVGPGYLPQHQQLLQQQHPHYPPPVFMTQRGIMPNMYPGAAGYPMMHPGVMGMPPTAVSRAASRARYAASPTPSRKSMSMRRKRSSYVDDELTDDEDSDQDDRRSLVSNRSGMTSASRAHQHHQRQRRMSSASQLISNGNGGNDELDGEQRHAGSRQHKMRDRRGSIAKSVQSEWLPERRESNASGGGTGTLKRSQQQDAPKTSRIYSDLESEGSGARALVQAKIQQKLQEADQQKVKRTESKRKPETKDENTQAAAVVQKVIETPVKPREQSESEYEEVVEEVTASETEDEQPAAAATAEVDAGDDDLGPPPSTPDHEWECEFCTFVNEPNIKICAICCKTPCKQPVKPQEAATPPTQAAAVEPKATQAKSEVKLVRKSSMKTTTKPTVQKAIQSASQSPAKTQAQATAKPKQTATATATATTTTSTVTNKKPTTAIKSKLKSTAGNQTDKSLGSSFLNKGRILKKISFFEGTKS</sequence>
<dbReference type="InterPro" id="IPR026254">
    <property type="entry name" value="RNF31-like"/>
</dbReference>
<feature type="compositionally biased region" description="Low complexity" evidence="4">
    <location>
        <begin position="427"/>
        <end position="442"/>
    </location>
</feature>
<evidence type="ECO:0000256" key="4">
    <source>
        <dbReference type="SAM" id="MobiDB-lite"/>
    </source>
</evidence>
<keyword evidence="3" id="KW-0862">Zinc</keyword>
<dbReference type="PANTHER" id="PTHR16004:SF2">
    <property type="entry name" value="E3 UBIQUITIN-PROTEIN LIGASE LUBEL"/>
    <property type="match status" value="1"/>
</dbReference>
<keyword evidence="6" id="KW-1185">Reference proteome</keyword>
<dbReference type="CDD" id="cd19815">
    <property type="entry name" value="Bbox1_HOIP"/>
    <property type="match status" value="1"/>
</dbReference>
<feature type="compositionally biased region" description="Low complexity" evidence="4">
    <location>
        <begin position="760"/>
        <end position="800"/>
    </location>
</feature>
<feature type="region of interest" description="Disordered" evidence="4">
    <location>
        <begin position="129"/>
        <end position="247"/>
    </location>
</feature>
<dbReference type="RefSeq" id="XP_017857236.1">
    <property type="nucleotide sequence ID" value="XM_018001747.1"/>
</dbReference>
<gene>
    <name evidence="7" type="primary">LOC108609951</name>
</gene>
<accession>A0ABM1NQK0</accession>
<feature type="region of interest" description="Disordered" evidence="4">
    <location>
        <begin position="713"/>
        <end position="800"/>
    </location>
</feature>
<evidence type="ECO:0000256" key="3">
    <source>
        <dbReference type="ARBA" id="ARBA00022833"/>
    </source>
</evidence>
<evidence type="ECO:0000313" key="7">
    <source>
        <dbReference type="RefSeq" id="XP_017857236.1"/>
    </source>
</evidence>
<evidence type="ECO:0000256" key="1">
    <source>
        <dbReference type="ARBA" id="ARBA00022723"/>
    </source>
</evidence>
<feature type="compositionally biased region" description="Acidic residues" evidence="4">
    <location>
        <begin position="453"/>
        <end position="465"/>
    </location>
</feature>
<evidence type="ECO:0000259" key="5">
    <source>
        <dbReference type="PROSITE" id="PS01358"/>
    </source>
</evidence>
<feature type="compositionally biased region" description="Low complexity" evidence="4">
    <location>
        <begin position="715"/>
        <end position="730"/>
    </location>
</feature>
<feature type="region of interest" description="Disordered" evidence="4">
    <location>
        <begin position="427"/>
        <end position="681"/>
    </location>
</feature>
<reference evidence="7" key="3">
    <citation type="submission" date="2025-08" db="UniProtKB">
        <authorList>
            <consortium name="RefSeq"/>
        </authorList>
    </citation>
    <scope>IDENTIFICATION</scope>
    <source>
        <tissue evidence="7">Whole organism</tissue>
    </source>
</reference>
<keyword evidence="1" id="KW-0479">Metal-binding</keyword>
<dbReference type="GeneID" id="108609951"/>
<feature type="compositionally biased region" description="Basic residues" evidence="4">
    <location>
        <begin position="484"/>
        <end position="493"/>
    </location>
</feature>
<feature type="domain" description="RanBP2-type" evidence="5">
    <location>
        <begin position="685"/>
        <end position="704"/>
    </location>
</feature>
<feature type="region of interest" description="Disordered" evidence="4">
    <location>
        <begin position="259"/>
        <end position="285"/>
    </location>
</feature>
<proteinExistence type="predicted"/>
<evidence type="ECO:0000256" key="2">
    <source>
        <dbReference type="ARBA" id="ARBA00022771"/>
    </source>
</evidence>
<dbReference type="SUPFAM" id="SSF90209">
    <property type="entry name" value="Ran binding protein zinc finger-like"/>
    <property type="match status" value="1"/>
</dbReference>
<protein>
    <submittedName>
        <fullName evidence="7">Uncharacterized protein LOC108609951 isoform X8</fullName>
    </submittedName>
</protein>
<name>A0ABM1NQK0_DROAR</name>
<reference evidence="6" key="1">
    <citation type="journal article" date="1997" name="Nucleic Acids Res.">
        <title>tRNAscan-SE: a program for improved detection of transfer RNA genes in genomic sequence.</title>
        <authorList>
            <person name="Lowe T.M."/>
            <person name="Eddy S.R."/>
        </authorList>
    </citation>
    <scope>NUCLEOTIDE SEQUENCE [LARGE SCALE GENOMIC DNA]</scope>
</reference>
<dbReference type="SMART" id="SM00547">
    <property type="entry name" value="ZnF_RBZ"/>
    <property type="match status" value="1"/>
</dbReference>
<feature type="compositionally biased region" description="Basic and acidic residues" evidence="4">
    <location>
        <begin position="595"/>
        <end position="617"/>
    </location>
</feature>
<organism evidence="6 7">
    <name type="scientific">Drosophila arizonae</name>
    <name type="common">Fruit fly</name>
    <dbReference type="NCBI Taxonomy" id="7263"/>
    <lineage>
        <taxon>Eukaryota</taxon>
        <taxon>Metazoa</taxon>
        <taxon>Ecdysozoa</taxon>
        <taxon>Arthropoda</taxon>
        <taxon>Hexapoda</taxon>
        <taxon>Insecta</taxon>
        <taxon>Pterygota</taxon>
        <taxon>Neoptera</taxon>
        <taxon>Endopterygota</taxon>
        <taxon>Diptera</taxon>
        <taxon>Brachycera</taxon>
        <taxon>Muscomorpha</taxon>
        <taxon>Ephydroidea</taxon>
        <taxon>Drosophilidae</taxon>
        <taxon>Drosophila</taxon>
    </lineage>
</organism>
<dbReference type="InterPro" id="IPR036443">
    <property type="entry name" value="Znf_RanBP2_sf"/>
</dbReference>
<dbReference type="InterPro" id="IPR047543">
    <property type="entry name" value="Bbox1_RNF31-like"/>
</dbReference>
<dbReference type="PANTHER" id="PTHR16004">
    <property type="entry name" value="RING FINGER PROTEIN 31-RELATED"/>
    <property type="match status" value="1"/>
</dbReference>
<dbReference type="Proteomes" id="UP000694904">
    <property type="component" value="Chromosome 3"/>
</dbReference>
<feature type="compositionally biased region" description="Basic residues" evidence="4">
    <location>
        <begin position="518"/>
        <end position="527"/>
    </location>
</feature>
<reference evidence="6" key="2">
    <citation type="journal article" date="2016" name="G3 (Bethesda)">
        <title>Genome Evolution in Three Species of Cactophilic Drosophila.</title>
        <authorList>
            <person name="Sanchez-Flores A."/>
            <person name="Penazola F."/>
            <person name="Carpinteyro-Ponce J."/>
            <person name="Nazario-Yepiz N."/>
            <person name="Abreu-Goodger C."/>
            <person name="Machado C.A."/>
            <person name="Markow T.A."/>
        </authorList>
    </citation>
    <scope>NUCLEOTIDE SEQUENCE [LARGE SCALE GENOMIC DNA]</scope>
</reference>
<keyword evidence="2" id="KW-0863">Zinc-finger</keyword>
<dbReference type="PROSITE" id="PS01358">
    <property type="entry name" value="ZF_RANBP2_1"/>
    <property type="match status" value="1"/>
</dbReference>
<evidence type="ECO:0000313" key="6">
    <source>
        <dbReference type="Proteomes" id="UP000694904"/>
    </source>
</evidence>
<feature type="compositionally biased region" description="Polar residues" evidence="4">
    <location>
        <begin position="747"/>
        <end position="759"/>
    </location>
</feature>
<dbReference type="InterPro" id="IPR001876">
    <property type="entry name" value="Znf_RanBP2"/>
</dbReference>
<feature type="compositionally biased region" description="Polar residues" evidence="4">
    <location>
        <begin position="557"/>
        <end position="566"/>
    </location>
</feature>